<keyword evidence="3" id="KW-1185">Reference proteome</keyword>
<evidence type="ECO:0000313" key="2">
    <source>
        <dbReference type="EMBL" id="KAJ3223696.1"/>
    </source>
</evidence>
<dbReference type="Gene3D" id="2.60.120.200">
    <property type="match status" value="1"/>
</dbReference>
<accession>A0AAD5U404</accession>
<sequence>MNSAIKCWEQLDFNHCENNKSKLNSSWGLMKDTYGQQNRTVDHDPDPCFKHCKVLKLLYPKGSANPGKKEEGLIRGGMGAYCKPVNLRNAKYCIKGLFGSISDDKPPKASGGAASLESFSTRLMFRENGGGEIYLYVNKDAQHPDFCDKITHYNSTYGYSIGRNSFYFQPGKWCKVRQEVTLNNTEGDNFNCDGSIKLYFDDKLGMEKITRLLLTNTRTSKDFD</sequence>
<dbReference type="Pfam" id="PF21294">
    <property type="entry name" value="Polysacc_lyase_14"/>
    <property type="match status" value="1"/>
</dbReference>
<evidence type="ECO:0000259" key="1">
    <source>
        <dbReference type="Pfam" id="PF21294"/>
    </source>
</evidence>
<organism evidence="2 3">
    <name type="scientific">Clydaea vesicula</name>
    <dbReference type="NCBI Taxonomy" id="447962"/>
    <lineage>
        <taxon>Eukaryota</taxon>
        <taxon>Fungi</taxon>
        <taxon>Fungi incertae sedis</taxon>
        <taxon>Chytridiomycota</taxon>
        <taxon>Chytridiomycota incertae sedis</taxon>
        <taxon>Chytridiomycetes</taxon>
        <taxon>Lobulomycetales</taxon>
        <taxon>Lobulomycetaceae</taxon>
        <taxon>Clydaea</taxon>
    </lineage>
</organism>
<dbReference type="InterPro" id="IPR048958">
    <property type="entry name" value="Polysacc_lyase_14"/>
</dbReference>
<reference evidence="2" key="1">
    <citation type="submission" date="2020-05" db="EMBL/GenBank/DDBJ databases">
        <title>Phylogenomic resolution of chytrid fungi.</title>
        <authorList>
            <person name="Stajich J.E."/>
            <person name="Amses K."/>
            <person name="Simmons R."/>
            <person name="Seto K."/>
            <person name="Myers J."/>
            <person name="Bonds A."/>
            <person name="Quandt C.A."/>
            <person name="Barry K."/>
            <person name="Liu P."/>
            <person name="Grigoriev I."/>
            <person name="Longcore J.E."/>
            <person name="James T.Y."/>
        </authorList>
    </citation>
    <scope>NUCLEOTIDE SEQUENCE</scope>
    <source>
        <strain evidence="2">JEL0476</strain>
    </source>
</reference>
<protein>
    <recommendedName>
        <fullName evidence="1">Polysaccharide lyase 14 domain-containing protein</fullName>
    </recommendedName>
</protein>
<gene>
    <name evidence="2" type="ORF">HK099_000808</name>
</gene>
<name>A0AAD5U404_9FUNG</name>
<feature type="domain" description="Polysaccharide lyase 14" evidence="1">
    <location>
        <begin position="96"/>
        <end position="208"/>
    </location>
</feature>
<dbReference type="EMBL" id="JADGJW010000120">
    <property type="protein sequence ID" value="KAJ3223696.1"/>
    <property type="molecule type" value="Genomic_DNA"/>
</dbReference>
<dbReference type="PANTHER" id="PTHR40124">
    <property type="match status" value="1"/>
</dbReference>
<dbReference type="Proteomes" id="UP001211065">
    <property type="component" value="Unassembled WGS sequence"/>
</dbReference>
<comment type="caution">
    <text evidence="2">The sequence shown here is derived from an EMBL/GenBank/DDBJ whole genome shotgun (WGS) entry which is preliminary data.</text>
</comment>
<evidence type="ECO:0000313" key="3">
    <source>
        <dbReference type="Proteomes" id="UP001211065"/>
    </source>
</evidence>
<proteinExistence type="predicted"/>
<dbReference type="AlphaFoldDB" id="A0AAD5U404"/>
<dbReference type="PANTHER" id="PTHR40124:SF1">
    <property type="entry name" value="DISAGGREGATASE RELATED REPEAT PROTEIN"/>
    <property type="match status" value="1"/>
</dbReference>